<accession>A0ABY6MKQ6</accession>
<dbReference type="RefSeq" id="WP_264810960.1">
    <property type="nucleotide sequence ID" value="NZ_CP110226.1"/>
</dbReference>
<feature type="domain" description="HD" evidence="1">
    <location>
        <begin position="34"/>
        <end position="133"/>
    </location>
</feature>
<dbReference type="CDD" id="cd00077">
    <property type="entry name" value="HDc"/>
    <property type="match status" value="1"/>
</dbReference>
<dbReference type="InterPro" id="IPR006674">
    <property type="entry name" value="HD_domain"/>
</dbReference>
<dbReference type="InterPro" id="IPR003607">
    <property type="entry name" value="HD/PDEase_dom"/>
</dbReference>
<gene>
    <name evidence="2" type="ORF">OM944_07020</name>
</gene>
<reference evidence="2" key="1">
    <citation type="submission" date="2022-10" db="EMBL/GenBank/DDBJ databases">
        <title>Algoriphagus sp. a novel bacteria isolate from halophytes salicornia europaea.</title>
        <authorList>
            <person name="Peng Y."/>
            <person name="Jiang L."/>
            <person name="Lee J."/>
        </authorList>
    </citation>
    <scope>NUCLEOTIDE SEQUENCE</scope>
    <source>
        <strain evidence="2">TR-M5</strain>
    </source>
</reference>
<sequence>MFNKQVDKLLLEIEYKTRELFDTALNPEVCYHNLDHTLSIVNQVGIIGGFYDLPQEQQEDLTIAGWLHDIGYLQGVAQEHEKRGAAFAGKLLASMSVEPCRINRVQGAILATKVPQQPQNLLECIICDADLYHLSSDQFYEQTLTLKKENEQLNRKKWKLAEWLRNSEQFMKQHRYHSEYAKEHFLPGKLANLEFLQAKIKELES</sequence>
<name>A0ABY6MKQ6_9BACT</name>
<evidence type="ECO:0000313" key="2">
    <source>
        <dbReference type="EMBL" id="UZD24243.1"/>
    </source>
</evidence>
<dbReference type="Pfam" id="PF01966">
    <property type="entry name" value="HD"/>
    <property type="match status" value="1"/>
</dbReference>
<proteinExistence type="predicted"/>
<dbReference type="SUPFAM" id="SSF109604">
    <property type="entry name" value="HD-domain/PDEase-like"/>
    <property type="match status" value="1"/>
</dbReference>
<organism evidence="2 3">
    <name type="scientific">Algoriphagus halophytocola</name>
    <dbReference type="NCBI Taxonomy" id="2991499"/>
    <lineage>
        <taxon>Bacteria</taxon>
        <taxon>Pseudomonadati</taxon>
        <taxon>Bacteroidota</taxon>
        <taxon>Cytophagia</taxon>
        <taxon>Cytophagales</taxon>
        <taxon>Cyclobacteriaceae</taxon>
        <taxon>Algoriphagus</taxon>
    </lineage>
</organism>
<dbReference type="Proteomes" id="UP001163156">
    <property type="component" value="Chromosome"/>
</dbReference>
<dbReference type="Gene3D" id="1.10.3210.10">
    <property type="entry name" value="Hypothetical protein af1432"/>
    <property type="match status" value="1"/>
</dbReference>
<protein>
    <recommendedName>
        <fullName evidence="1">HD domain-containing protein</fullName>
    </recommendedName>
</protein>
<evidence type="ECO:0000259" key="1">
    <source>
        <dbReference type="Pfam" id="PF01966"/>
    </source>
</evidence>
<dbReference type="EMBL" id="CP110226">
    <property type="protein sequence ID" value="UZD24243.1"/>
    <property type="molecule type" value="Genomic_DNA"/>
</dbReference>
<evidence type="ECO:0000313" key="3">
    <source>
        <dbReference type="Proteomes" id="UP001163156"/>
    </source>
</evidence>
<keyword evidence="3" id="KW-1185">Reference proteome</keyword>